<dbReference type="InterPro" id="IPR011333">
    <property type="entry name" value="SKP1/BTB/POZ_sf"/>
</dbReference>
<evidence type="ECO:0000313" key="2">
    <source>
        <dbReference type="EMBL" id="PAA81449.1"/>
    </source>
</evidence>
<sequence length="450" mass="49146">MKALASSNGRRNSRESPKFVISRPIGTILRDPLQLKVLVPKSGRSVEHKLSGALRTHQQQQQQQQLQQQQLQQQCQCHHEQCQQPPPVPAAPTVTCTLISAHDAIHVSIQSKRESSDCRTHFDLVMRLLQPRLRAAHLLCKVMYRNIRDEVKEMGPYLLGVTEPVCCYRLEEMNCQVSPKTNHYHVYLALQLVSVEPVVGQCCNDNNNSSSCNKNNSNSLTADDNSSRCGAGGGGDGELYDCADVESVIDDLASLMSAAATPPRSTRSRHQSISSSASVSLEEPLLAMSPVGTQLPDFTVKWSPLATLKISTDSSDSESPLYCVPQLLCLCSEMFSELLMVQRPGGAAGEAGELVVPGVAKSDLLLLLQLIHPGTPCTVNLANVQQVLSLAAKFRVPHLRSTADQLLCRSVHASPPVSASRRQELCSLATQYSLPCLAELLRLRLSESEN</sequence>
<evidence type="ECO:0000313" key="3">
    <source>
        <dbReference type="Proteomes" id="UP000215902"/>
    </source>
</evidence>
<gene>
    <name evidence="2" type="ORF">BOX15_Mlig033790g1</name>
</gene>
<dbReference type="SUPFAM" id="SSF54695">
    <property type="entry name" value="POZ domain"/>
    <property type="match status" value="1"/>
</dbReference>
<reference evidence="2 3" key="1">
    <citation type="submission" date="2017-06" db="EMBL/GenBank/DDBJ databases">
        <title>A platform for efficient transgenesis in Macrostomum lignano, a flatworm model organism for stem cell research.</title>
        <authorList>
            <person name="Berezikov E."/>
        </authorList>
    </citation>
    <scope>NUCLEOTIDE SEQUENCE [LARGE SCALE GENOMIC DNA]</scope>
    <source>
        <strain evidence="2">DV1</strain>
        <tissue evidence="2">Whole organism</tissue>
    </source>
</reference>
<proteinExistence type="predicted"/>
<feature type="domain" description="BTB" evidence="1">
    <location>
        <begin position="327"/>
        <end position="409"/>
    </location>
</feature>
<evidence type="ECO:0000259" key="1">
    <source>
        <dbReference type="Pfam" id="PF00651"/>
    </source>
</evidence>
<dbReference type="Pfam" id="PF00651">
    <property type="entry name" value="BTB"/>
    <property type="match status" value="1"/>
</dbReference>
<dbReference type="Proteomes" id="UP000215902">
    <property type="component" value="Unassembled WGS sequence"/>
</dbReference>
<organism evidence="2 3">
    <name type="scientific">Macrostomum lignano</name>
    <dbReference type="NCBI Taxonomy" id="282301"/>
    <lineage>
        <taxon>Eukaryota</taxon>
        <taxon>Metazoa</taxon>
        <taxon>Spiralia</taxon>
        <taxon>Lophotrochozoa</taxon>
        <taxon>Platyhelminthes</taxon>
        <taxon>Rhabditophora</taxon>
        <taxon>Macrostomorpha</taxon>
        <taxon>Macrostomida</taxon>
        <taxon>Macrostomidae</taxon>
        <taxon>Macrostomum</taxon>
    </lineage>
</organism>
<dbReference type="Gene3D" id="3.30.710.10">
    <property type="entry name" value="Potassium Channel Kv1.1, Chain A"/>
    <property type="match status" value="1"/>
</dbReference>
<dbReference type="InterPro" id="IPR000210">
    <property type="entry name" value="BTB/POZ_dom"/>
</dbReference>
<protein>
    <recommendedName>
        <fullName evidence="1">BTB domain-containing protein</fullName>
    </recommendedName>
</protein>
<accession>A0A267G7Z9</accession>
<keyword evidence="3" id="KW-1185">Reference proteome</keyword>
<dbReference type="EMBL" id="NIVC01000529">
    <property type="protein sequence ID" value="PAA81449.1"/>
    <property type="molecule type" value="Genomic_DNA"/>
</dbReference>
<dbReference type="AlphaFoldDB" id="A0A267G7Z9"/>
<name>A0A267G7Z9_9PLAT</name>
<comment type="caution">
    <text evidence="2">The sequence shown here is derived from an EMBL/GenBank/DDBJ whole genome shotgun (WGS) entry which is preliminary data.</text>
</comment>